<dbReference type="AlphaFoldDB" id="A0A6A3IX17"/>
<comment type="caution">
    <text evidence="3">The sequence shown here is derived from an EMBL/GenBank/DDBJ whole genome shotgun (WGS) entry which is preliminary data.</text>
</comment>
<feature type="signal peptide" evidence="2">
    <location>
        <begin position="1"/>
        <end position="18"/>
    </location>
</feature>
<name>A0A6A3IX17_9STRA</name>
<feature type="transmembrane region" description="Helical" evidence="1">
    <location>
        <begin position="42"/>
        <end position="62"/>
    </location>
</feature>
<evidence type="ECO:0008006" key="5">
    <source>
        <dbReference type="Google" id="ProtNLM"/>
    </source>
</evidence>
<organism evidence="3 4">
    <name type="scientific">Phytophthora rubi</name>
    <dbReference type="NCBI Taxonomy" id="129364"/>
    <lineage>
        <taxon>Eukaryota</taxon>
        <taxon>Sar</taxon>
        <taxon>Stramenopiles</taxon>
        <taxon>Oomycota</taxon>
        <taxon>Peronosporomycetes</taxon>
        <taxon>Peronosporales</taxon>
        <taxon>Peronosporaceae</taxon>
        <taxon>Phytophthora</taxon>
    </lineage>
</organism>
<reference evidence="3 4" key="1">
    <citation type="submission" date="2018-09" db="EMBL/GenBank/DDBJ databases">
        <title>Genomic investigation of the strawberry pathogen Phytophthora fragariae indicates pathogenicity is determined by transcriptional variation in three key races.</title>
        <authorList>
            <person name="Adams T.M."/>
            <person name="Armitage A.D."/>
            <person name="Sobczyk M.K."/>
            <person name="Bates H.J."/>
            <person name="Dunwell J.M."/>
            <person name="Nellist C.F."/>
            <person name="Harrison R.J."/>
        </authorList>
    </citation>
    <scope>NUCLEOTIDE SEQUENCE [LARGE SCALE GENOMIC DNA]</scope>
    <source>
        <strain evidence="3 4">SCRP249</strain>
    </source>
</reference>
<protein>
    <recommendedName>
        <fullName evidence="5">Ricin B lectin domain-containing protein</fullName>
    </recommendedName>
</protein>
<keyword evidence="2" id="KW-0732">Signal</keyword>
<dbReference type="Proteomes" id="UP000429607">
    <property type="component" value="Unassembled WGS sequence"/>
</dbReference>
<dbReference type="SUPFAM" id="SSF50405">
    <property type="entry name" value="Actin-crosslinking proteins"/>
    <property type="match status" value="1"/>
</dbReference>
<sequence>MGIASKVLTSLLLPMAAAQSVGVDESENADSGVTFAETVAHLGGFPVLAGAVVVLAMAYLALSVRQKKNLQNPVGTRMARCLVDNRDVYEQMILHRQLNDKVTIQSKRNGRFLQVRANGDCEFDSHEMNERALFTLETDSTCSIFFVSSFMGNVLHCNNENVARCGNTLREYWEEWRIVEPRATSPTTPVEQ</sequence>
<accession>A0A6A3IX17</accession>
<keyword evidence="1" id="KW-0812">Transmembrane</keyword>
<evidence type="ECO:0000256" key="1">
    <source>
        <dbReference type="SAM" id="Phobius"/>
    </source>
</evidence>
<dbReference type="InterPro" id="IPR008999">
    <property type="entry name" value="Actin-crosslinking"/>
</dbReference>
<keyword evidence="1" id="KW-0472">Membrane</keyword>
<keyword evidence="1" id="KW-1133">Transmembrane helix</keyword>
<dbReference type="EMBL" id="QXFV01002542">
    <property type="protein sequence ID" value="KAE8986362.1"/>
    <property type="molecule type" value="Genomic_DNA"/>
</dbReference>
<proteinExistence type="predicted"/>
<gene>
    <name evidence="3" type="ORF">PR001_g22622</name>
</gene>
<evidence type="ECO:0000313" key="4">
    <source>
        <dbReference type="Proteomes" id="UP000429607"/>
    </source>
</evidence>
<evidence type="ECO:0000313" key="3">
    <source>
        <dbReference type="EMBL" id="KAE8986362.1"/>
    </source>
</evidence>
<feature type="chain" id="PRO_5025652263" description="Ricin B lectin domain-containing protein" evidence="2">
    <location>
        <begin position="19"/>
        <end position="192"/>
    </location>
</feature>
<dbReference type="Gene3D" id="2.80.10.50">
    <property type="match status" value="1"/>
</dbReference>
<evidence type="ECO:0000256" key="2">
    <source>
        <dbReference type="SAM" id="SignalP"/>
    </source>
</evidence>